<keyword evidence="1" id="KW-0812">Transmembrane</keyword>
<name>A0A4R9G6J5_9LEPT</name>
<dbReference type="NCBIfam" id="NF047528">
    <property type="entry name" value="LIMLP_03685_anti-sigma"/>
    <property type="match status" value="1"/>
</dbReference>
<dbReference type="PANTHER" id="PTHR30273">
    <property type="entry name" value="PERIPLASMIC SIGNAL SENSOR AND SIGMA FACTOR ACTIVATOR FECR-RELATED"/>
    <property type="match status" value="1"/>
</dbReference>
<accession>A0A4R9G6J5</accession>
<gene>
    <name evidence="2" type="ORF">EHO59_03735</name>
</gene>
<keyword evidence="1" id="KW-0472">Membrane</keyword>
<dbReference type="RefSeq" id="WP_135584867.1">
    <property type="nucleotide sequence ID" value="NZ_RQEP01000005.1"/>
</dbReference>
<keyword evidence="1" id="KW-1133">Transmembrane helix</keyword>
<protein>
    <submittedName>
        <fullName evidence="2">Iron dicitrate transport regulator FecR</fullName>
    </submittedName>
</protein>
<evidence type="ECO:0000313" key="2">
    <source>
        <dbReference type="EMBL" id="TGK07228.1"/>
    </source>
</evidence>
<evidence type="ECO:0000313" key="3">
    <source>
        <dbReference type="Proteomes" id="UP000297453"/>
    </source>
</evidence>
<dbReference type="InterPro" id="IPR012373">
    <property type="entry name" value="Ferrdict_sens_TM"/>
</dbReference>
<dbReference type="AlphaFoldDB" id="A0A4R9G6J5"/>
<dbReference type="PANTHER" id="PTHR30273:SF2">
    <property type="entry name" value="PROTEIN FECR"/>
    <property type="match status" value="1"/>
</dbReference>
<reference evidence="2" key="1">
    <citation type="journal article" date="2019" name="PLoS Negl. Trop. Dis.">
        <title>Revisiting the worldwide diversity of Leptospira species in the environment.</title>
        <authorList>
            <person name="Vincent A.T."/>
            <person name="Schiettekatte O."/>
            <person name="Bourhy P."/>
            <person name="Veyrier F.J."/>
            <person name="Picardeau M."/>
        </authorList>
    </citation>
    <scope>NUCLEOTIDE SEQUENCE [LARGE SCALE GENOMIC DNA]</scope>
    <source>
        <strain evidence="2">SSS9</strain>
    </source>
</reference>
<comment type="caution">
    <text evidence="2">The sequence shown here is derived from an EMBL/GenBank/DDBJ whole genome shotgun (WGS) entry which is preliminary data.</text>
</comment>
<sequence length="446" mass="50181">MSLNTEQAKNFEELLESYISGEIDSAGKKKLLEYVLQDPDKADEYRQITRIQAQIRNSIVQASDQDLQPHYTSPKKVIFLPKSVLIVSAAALILLSIGFYIARNPFGNQEPANIFTQSYGNCTSDGKKLEAGEDISGKEIQSGKFSVCDIQLEGRKSITIRALPETDFVANHSDKEVHLSIGYGRLLLDSQGPKNSENVYITAKDFKLTLEGTKVSLHRGRSNNSVSVQVLEGRVRLESGVALFWDSISSVVSKGEMELLQQEYPNLFDKQQVTIEAGQQIAWQGLASARIEGLKKIEETIRVGKRVNPDVEVDEILIKSIKSQVDALPKAGIQIVPVELKNSLKQILPNEKAELEKKFATMVRFPPKDLKERELLMNLVKKIDKSSTIELLKERNQPQEIRVLHMKDGTSETGYIYQQDNFYIILKPEGNLIIPVEAVEKIEYEY</sequence>
<dbReference type="EMBL" id="RQEP01000005">
    <property type="protein sequence ID" value="TGK07228.1"/>
    <property type="molecule type" value="Genomic_DNA"/>
</dbReference>
<dbReference type="Proteomes" id="UP000297453">
    <property type="component" value="Unassembled WGS sequence"/>
</dbReference>
<keyword evidence="3" id="KW-1185">Reference proteome</keyword>
<proteinExistence type="predicted"/>
<feature type="transmembrane region" description="Helical" evidence="1">
    <location>
        <begin position="84"/>
        <end position="102"/>
    </location>
</feature>
<dbReference type="GO" id="GO:0016989">
    <property type="term" value="F:sigma factor antagonist activity"/>
    <property type="evidence" value="ECO:0007669"/>
    <property type="project" value="TreeGrafter"/>
</dbReference>
<evidence type="ECO:0000256" key="1">
    <source>
        <dbReference type="SAM" id="Phobius"/>
    </source>
</evidence>
<organism evidence="2 3">
    <name type="scientific">Leptospira semungkisensis</name>
    <dbReference type="NCBI Taxonomy" id="2484985"/>
    <lineage>
        <taxon>Bacteria</taxon>
        <taxon>Pseudomonadati</taxon>
        <taxon>Spirochaetota</taxon>
        <taxon>Spirochaetia</taxon>
        <taxon>Leptospirales</taxon>
        <taxon>Leptospiraceae</taxon>
        <taxon>Leptospira</taxon>
    </lineage>
</organism>
<dbReference type="OrthoDB" id="332253at2"/>